<evidence type="ECO:0000256" key="1">
    <source>
        <dbReference type="SAM" id="MobiDB-lite"/>
    </source>
</evidence>
<feature type="compositionally biased region" description="Acidic residues" evidence="1">
    <location>
        <begin position="340"/>
        <end position="354"/>
    </location>
</feature>
<feature type="compositionally biased region" description="Basic and acidic residues" evidence="1">
    <location>
        <begin position="46"/>
        <end position="55"/>
    </location>
</feature>
<feature type="compositionally biased region" description="Low complexity" evidence="1">
    <location>
        <begin position="14"/>
        <end position="23"/>
    </location>
</feature>
<organism evidence="2 3">
    <name type="scientific">Burkholderia pseudomallei (strain 1710b)</name>
    <dbReference type="NCBI Taxonomy" id="320372"/>
    <lineage>
        <taxon>Bacteria</taxon>
        <taxon>Pseudomonadati</taxon>
        <taxon>Pseudomonadota</taxon>
        <taxon>Betaproteobacteria</taxon>
        <taxon>Burkholderiales</taxon>
        <taxon>Burkholderiaceae</taxon>
        <taxon>Burkholderia</taxon>
        <taxon>pseudomallei group</taxon>
    </lineage>
</organism>
<feature type="compositionally biased region" description="Basic and acidic residues" evidence="1">
    <location>
        <begin position="144"/>
        <end position="191"/>
    </location>
</feature>
<dbReference type="EMBL" id="CP000124">
    <property type="protein sequence ID" value="ABA47492.1"/>
    <property type="molecule type" value="Genomic_DNA"/>
</dbReference>
<feature type="region of interest" description="Disordered" evidence="1">
    <location>
        <begin position="80"/>
        <end position="129"/>
    </location>
</feature>
<evidence type="ECO:0000313" key="3">
    <source>
        <dbReference type="Proteomes" id="UP000002700"/>
    </source>
</evidence>
<protein>
    <submittedName>
        <fullName evidence="2">200 kDa antigen p200, putative</fullName>
    </submittedName>
</protein>
<dbReference type="AlphaFoldDB" id="Q3JUL6"/>
<feature type="region of interest" description="Disordered" evidence="1">
    <location>
        <begin position="144"/>
        <end position="497"/>
    </location>
</feature>
<feature type="compositionally biased region" description="Low complexity" evidence="1">
    <location>
        <begin position="194"/>
        <end position="204"/>
    </location>
</feature>
<feature type="compositionally biased region" description="Gly residues" evidence="1">
    <location>
        <begin position="486"/>
        <end position="497"/>
    </location>
</feature>
<feature type="compositionally biased region" description="Basic and acidic residues" evidence="1">
    <location>
        <begin position="450"/>
        <end position="480"/>
    </location>
</feature>
<gene>
    <name evidence="2" type="ordered locus">BURPS1710b_1327</name>
</gene>
<dbReference type="Proteomes" id="UP000002700">
    <property type="component" value="Chromosome I"/>
</dbReference>
<name>Q3JUL6_BURP1</name>
<feature type="compositionally biased region" description="Basic and acidic residues" evidence="1">
    <location>
        <begin position="96"/>
        <end position="129"/>
    </location>
</feature>
<feature type="compositionally biased region" description="Basic and acidic residues" evidence="1">
    <location>
        <begin position="246"/>
        <end position="272"/>
    </location>
</feature>
<feature type="compositionally biased region" description="Basic and acidic residues" evidence="1">
    <location>
        <begin position="281"/>
        <end position="339"/>
    </location>
</feature>
<evidence type="ECO:0000313" key="2">
    <source>
        <dbReference type="EMBL" id="ABA47492.1"/>
    </source>
</evidence>
<sequence length="497" mass="57163">MPNARAAAGRRTRGAGPTRAASAVLGARVGPHIGRANPAANQVADRTADQAAHRTRIERPPTACAARRPMRNMRIAHEPCPIRPRVPRPASSGAARVEDRLREHARHEPPECRADRQQREAGGGHHERDERGFALARVLHRVGEAAHDRAEQRERGHRYDERLRQRAEERGDRRAEHTRDEIERAAPDGRRVALRAIVVRLGAGADRGRDRGEVDSVRAERREHDGRDARRRDERRRRRGVAVRAQHRDAGHVLRRHRDDEQRNADAHDRRDRERRRREHGPRERDVKAAEVEQAERARGRDARGERRDDRIARRRALDDQVREEHREHERGLELRGAEDLDADLEQDAGEEGSGDAGRNPAHQRVEQAARADGGEQQRADDERADRVRIRDAGQRRDEERRAGRRPRDDDRRAIPQRQPDRRHGHADRQRPDPRRDLRVAQVRGAAGLEHQHERARIARHHRDEARDERGRRRVGEKIRSRGGARQVGGGRLAAHR</sequence>
<dbReference type="HOGENOM" id="CLU_548229_0_0_4"/>
<dbReference type="EnsemblBacteria" id="ABA47492">
    <property type="protein sequence ID" value="ABA47492"/>
    <property type="gene ID" value="BURPS1710b_1327"/>
</dbReference>
<feature type="compositionally biased region" description="Basic and acidic residues" evidence="1">
    <location>
        <begin position="206"/>
        <end position="232"/>
    </location>
</feature>
<reference evidence="2 3" key="1">
    <citation type="submission" date="2005-09" db="EMBL/GenBank/DDBJ databases">
        <authorList>
            <person name="Woods D.E."/>
            <person name="Nierman W.C."/>
        </authorList>
    </citation>
    <scope>NUCLEOTIDE SEQUENCE [LARGE SCALE GENOMIC DNA]</scope>
    <source>
        <strain evidence="2 3">1710b</strain>
    </source>
</reference>
<feature type="region of interest" description="Disordered" evidence="1">
    <location>
        <begin position="1"/>
        <end position="55"/>
    </location>
</feature>
<dbReference type="KEGG" id="bpm:BURPS1710b_1327"/>
<proteinExistence type="predicted"/>
<feature type="compositionally biased region" description="Basic and acidic residues" evidence="1">
    <location>
        <begin position="364"/>
        <end position="439"/>
    </location>
</feature>
<accession>Q3JUL6</accession>